<evidence type="ECO:0000256" key="2">
    <source>
        <dbReference type="ARBA" id="ARBA00005426"/>
    </source>
</evidence>
<dbReference type="EMBL" id="QVRA01000006">
    <property type="protein sequence ID" value="RJG55426.1"/>
    <property type="molecule type" value="Genomic_DNA"/>
</dbReference>
<dbReference type="Pfam" id="PF02391">
    <property type="entry name" value="MoaE"/>
    <property type="match status" value="1"/>
</dbReference>
<reference evidence="13 14" key="1">
    <citation type="submission" date="2018-08" db="EMBL/GenBank/DDBJ databases">
        <title>Sphingobium sp. EO9.</title>
        <authorList>
            <person name="Park Y."/>
            <person name="Kim K.H."/>
            <person name="Jeon C.O."/>
        </authorList>
    </citation>
    <scope>NUCLEOTIDE SEQUENCE [LARGE SCALE GENOMIC DNA]</scope>
    <source>
        <strain evidence="13 14">EO9</strain>
    </source>
</reference>
<dbReference type="GO" id="GO:0006777">
    <property type="term" value="P:Mo-molybdopterin cofactor biosynthetic process"/>
    <property type="evidence" value="ECO:0007669"/>
    <property type="project" value="UniProtKB-KW"/>
</dbReference>
<dbReference type="AlphaFoldDB" id="A0A418YTP5"/>
<evidence type="ECO:0000256" key="5">
    <source>
        <dbReference type="ARBA" id="ARBA00023150"/>
    </source>
</evidence>
<dbReference type="InterPro" id="IPR036563">
    <property type="entry name" value="MoaE_sf"/>
</dbReference>
<comment type="pathway">
    <text evidence="1">Cofactor biosynthesis; molybdopterin biosynthesis.</text>
</comment>
<comment type="caution">
    <text evidence="13">The sequence shown here is derived from an EMBL/GenBank/DDBJ whole genome shotgun (WGS) entry which is preliminary data.</text>
</comment>
<evidence type="ECO:0000256" key="10">
    <source>
        <dbReference type="ARBA" id="ARBA00030781"/>
    </source>
</evidence>
<evidence type="ECO:0000256" key="7">
    <source>
        <dbReference type="ARBA" id="ARBA00026066"/>
    </source>
</evidence>
<protein>
    <recommendedName>
        <fullName evidence="4">Molybdopterin synthase catalytic subunit</fullName>
        <ecNumber evidence="3">2.8.1.12</ecNumber>
    </recommendedName>
    <alternativeName>
        <fullName evidence="10">MPT synthase subunit 2</fullName>
    </alternativeName>
    <alternativeName>
        <fullName evidence="8">Molybdenum cofactor biosynthesis protein E</fullName>
    </alternativeName>
    <alternativeName>
        <fullName evidence="9">Molybdopterin-converting factor large subunit</fullName>
    </alternativeName>
    <alternativeName>
        <fullName evidence="11">Molybdopterin-converting factor subunit 2</fullName>
    </alternativeName>
</protein>
<dbReference type="RefSeq" id="WP_119745322.1">
    <property type="nucleotide sequence ID" value="NZ_QVRA01000006.1"/>
</dbReference>
<name>A0A418YTP5_9SPHN</name>
<evidence type="ECO:0000256" key="1">
    <source>
        <dbReference type="ARBA" id="ARBA00005046"/>
    </source>
</evidence>
<evidence type="ECO:0000313" key="13">
    <source>
        <dbReference type="EMBL" id="RJG55426.1"/>
    </source>
</evidence>
<dbReference type="EC" id="2.8.1.12" evidence="3"/>
<comment type="subunit">
    <text evidence="7">Heterotetramer of 2 MoaD subunits and 2 MoaE subunits. Also stable as homodimer. The enzyme changes between these two forms during catalysis.</text>
</comment>
<accession>A0A418YTP5</accession>
<evidence type="ECO:0000256" key="9">
    <source>
        <dbReference type="ARBA" id="ARBA00030407"/>
    </source>
</evidence>
<comment type="catalytic activity">
    <reaction evidence="12">
        <text>2 [molybdopterin-synthase sulfur-carrier protein]-C-terminal-Gly-aminoethanethioate + cyclic pyranopterin phosphate + H2O = molybdopterin + 2 [molybdopterin-synthase sulfur-carrier protein]-C-terminal Gly-Gly + 2 H(+)</text>
        <dbReference type="Rhea" id="RHEA:26333"/>
        <dbReference type="Rhea" id="RHEA-COMP:12202"/>
        <dbReference type="Rhea" id="RHEA-COMP:19907"/>
        <dbReference type="ChEBI" id="CHEBI:15377"/>
        <dbReference type="ChEBI" id="CHEBI:15378"/>
        <dbReference type="ChEBI" id="CHEBI:58698"/>
        <dbReference type="ChEBI" id="CHEBI:59648"/>
        <dbReference type="ChEBI" id="CHEBI:90778"/>
        <dbReference type="ChEBI" id="CHEBI:232372"/>
        <dbReference type="EC" id="2.8.1.12"/>
    </reaction>
</comment>
<evidence type="ECO:0000256" key="6">
    <source>
        <dbReference type="ARBA" id="ARBA00025448"/>
    </source>
</evidence>
<evidence type="ECO:0000313" key="14">
    <source>
        <dbReference type="Proteomes" id="UP000283469"/>
    </source>
</evidence>
<evidence type="ECO:0000256" key="8">
    <source>
        <dbReference type="ARBA" id="ARBA00029745"/>
    </source>
</evidence>
<dbReference type="UniPathway" id="UPA00344"/>
<dbReference type="OrthoDB" id="9803224at2"/>
<keyword evidence="5" id="KW-0501">Molybdenum cofactor biosynthesis</keyword>
<proteinExistence type="inferred from homology"/>
<evidence type="ECO:0000256" key="11">
    <source>
        <dbReference type="ARBA" id="ARBA00032474"/>
    </source>
</evidence>
<evidence type="ECO:0000256" key="12">
    <source>
        <dbReference type="ARBA" id="ARBA00049878"/>
    </source>
</evidence>
<comment type="similarity">
    <text evidence="2">Belongs to the MoaE family.</text>
</comment>
<dbReference type="Proteomes" id="UP000283469">
    <property type="component" value="Unassembled WGS sequence"/>
</dbReference>
<evidence type="ECO:0000256" key="4">
    <source>
        <dbReference type="ARBA" id="ARBA00013858"/>
    </source>
</evidence>
<dbReference type="InterPro" id="IPR003448">
    <property type="entry name" value="Mopterin_biosynth_MoaE"/>
</dbReference>
<organism evidence="13 14">
    <name type="scientific">Sphingobium terrigena</name>
    <dbReference type="NCBI Taxonomy" id="2304063"/>
    <lineage>
        <taxon>Bacteria</taxon>
        <taxon>Pseudomonadati</taxon>
        <taxon>Pseudomonadota</taxon>
        <taxon>Alphaproteobacteria</taxon>
        <taxon>Sphingomonadales</taxon>
        <taxon>Sphingomonadaceae</taxon>
        <taxon>Sphingobium</taxon>
    </lineage>
</organism>
<dbReference type="Gene3D" id="3.90.1170.40">
    <property type="entry name" value="Molybdopterin biosynthesis MoaE subunit"/>
    <property type="match status" value="1"/>
</dbReference>
<dbReference type="CDD" id="cd00756">
    <property type="entry name" value="MoaE"/>
    <property type="match status" value="1"/>
</dbReference>
<sequence length="149" mass="15981">MKRVAVQAGDFDVAAELAALEALGGGGVASFTGVVRGGGGLIALELEHYPAMTQAQVDRICDEAMARWPLLGLSVIHRFGRLEPGARIVFVGTASRHRTAALESCAFLIDWLKSEAPFWKKEHFADGATGWVEALAEDEVKAKGWNSDD</sequence>
<keyword evidence="14" id="KW-1185">Reference proteome</keyword>
<evidence type="ECO:0000256" key="3">
    <source>
        <dbReference type="ARBA" id="ARBA00011950"/>
    </source>
</evidence>
<comment type="function">
    <text evidence="6">Converts molybdopterin precursor Z into molybdopterin. This requires the incorporation of two sulfur atoms into precursor Z to generate a dithiolene group. The sulfur is provided by MoaD.</text>
</comment>
<dbReference type="SUPFAM" id="SSF54690">
    <property type="entry name" value="Molybdopterin synthase subunit MoaE"/>
    <property type="match status" value="1"/>
</dbReference>
<dbReference type="PANTHER" id="PTHR23404">
    <property type="entry name" value="MOLYBDOPTERIN SYNTHASE RELATED"/>
    <property type="match status" value="1"/>
</dbReference>
<dbReference type="GO" id="GO:0030366">
    <property type="term" value="F:molybdopterin synthase activity"/>
    <property type="evidence" value="ECO:0007669"/>
    <property type="project" value="UniProtKB-EC"/>
</dbReference>
<gene>
    <name evidence="13" type="ORF">D0Z70_08450</name>
</gene>